<feature type="binding site" evidence="9">
    <location>
        <position position="72"/>
    </location>
    <ligand>
        <name>pyridoxal 5'-phosphate</name>
        <dbReference type="ChEBI" id="CHEBI:597326"/>
    </ligand>
</feature>
<dbReference type="Gene3D" id="3.40.640.10">
    <property type="entry name" value="Type I PLP-dependent aspartate aminotransferase-like (Major domain)"/>
    <property type="match status" value="1"/>
</dbReference>
<evidence type="ECO:0000313" key="12">
    <source>
        <dbReference type="Proteomes" id="UP000253034"/>
    </source>
</evidence>
<evidence type="ECO:0000256" key="6">
    <source>
        <dbReference type="ARBA" id="ARBA00022679"/>
    </source>
</evidence>
<comment type="caution">
    <text evidence="11">The sequence shown here is derived from an EMBL/GenBank/DDBJ whole genome shotgun (WGS) entry which is preliminary data.</text>
</comment>
<dbReference type="InterPro" id="IPR004839">
    <property type="entry name" value="Aminotransferase_I/II_large"/>
</dbReference>
<feature type="binding site" evidence="9">
    <location>
        <position position="132"/>
    </location>
    <ligand>
        <name>pyridoxal 5'-phosphate</name>
        <dbReference type="ChEBI" id="CHEBI:597326"/>
    </ligand>
</feature>
<reference evidence="11 12" key="1">
    <citation type="submission" date="2018-07" db="EMBL/GenBank/DDBJ databases">
        <title>Genomic Encyclopedia of Type Strains, Phase IV (KMG-IV): sequencing the most valuable type-strain genomes for metagenomic binning, comparative biology and taxonomic classification.</title>
        <authorList>
            <person name="Goeker M."/>
        </authorList>
    </citation>
    <scope>NUCLEOTIDE SEQUENCE [LARGE SCALE GENOMIC DNA]</scope>
    <source>
        <strain evidence="11 12">DSM 27016</strain>
    </source>
</reference>
<evidence type="ECO:0000256" key="2">
    <source>
        <dbReference type="ARBA" id="ARBA00004982"/>
    </source>
</evidence>
<dbReference type="AlphaFoldDB" id="A0A369BF85"/>
<feature type="binding site" evidence="9">
    <location>
        <begin position="246"/>
        <end position="248"/>
    </location>
    <ligand>
        <name>pyridoxal 5'-phosphate</name>
        <dbReference type="ChEBI" id="CHEBI:597326"/>
    </ligand>
</feature>
<comment type="catalytic activity">
    <reaction evidence="8 9">
        <text>(2S,6S)-2,6-diaminopimelate + 2-oxoglutarate = (S)-2,3,4,5-tetrahydrodipicolinate + L-glutamate + H2O + H(+)</text>
        <dbReference type="Rhea" id="RHEA:23988"/>
        <dbReference type="ChEBI" id="CHEBI:15377"/>
        <dbReference type="ChEBI" id="CHEBI:15378"/>
        <dbReference type="ChEBI" id="CHEBI:16810"/>
        <dbReference type="ChEBI" id="CHEBI:16845"/>
        <dbReference type="ChEBI" id="CHEBI:29985"/>
        <dbReference type="ChEBI" id="CHEBI:57609"/>
        <dbReference type="EC" id="2.6.1.83"/>
    </reaction>
</comment>
<dbReference type="Pfam" id="PF00155">
    <property type="entry name" value="Aminotran_1_2"/>
    <property type="match status" value="1"/>
</dbReference>
<evidence type="ECO:0000313" key="11">
    <source>
        <dbReference type="EMBL" id="RCX20199.1"/>
    </source>
</evidence>
<proteinExistence type="inferred from homology"/>
<feature type="domain" description="Aminotransferase class I/classII large" evidence="10">
    <location>
        <begin position="35"/>
        <end position="405"/>
    </location>
</feature>
<feature type="binding site" evidence="9">
    <location>
        <begin position="108"/>
        <end position="109"/>
    </location>
    <ligand>
        <name>pyridoxal 5'-phosphate</name>
        <dbReference type="ChEBI" id="CHEBI:597326"/>
    </ligand>
</feature>
<feature type="binding site" evidence="9">
    <location>
        <position position="292"/>
    </location>
    <ligand>
        <name>pyridoxal 5'-phosphate</name>
        <dbReference type="ChEBI" id="CHEBI:597326"/>
    </ligand>
</feature>
<dbReference type="NCBIfam" id="TIGR03542">
    <property type="entry name" value="DAPAT_plant"/>
    <property type="match status" value="1"/>
</dbReference>
<dbReference type="OrthoDB" id="9813612at2"/>
<feature type="binding site" evidence="9">
    <location>
        <position position="42"/>
    </location>
    <ligand>
        <name>substrate</name>
    </ligand>
</feature>
<name>A0A369BF85_9FIRM</name>
<evidence type="ECO:0000256" key="9">
    <source>
        <dbReference type="HAMAP-Rule" id="MF_01642"/>
    </source>
</evidence>
<evidence type="ECO:0000256" key="7">
    <source>
        <dbReference type="ARBA" id="ARBA00022898"/>
    </source>
</evidence>
<comment type="subunit">
    <text evidence="9">Homodimer.</text>
</comment>
<sequence length="411" mass="46073">MALINENYLKLHGSYLFAEIAKRVAKFKGENPDANVIRLGIGDVTRPLPDAIIQAMHKAVDEMADEKTFRGYGPEQGYDFLIEKIIKNDYAARGIHLGMDEVFVSDGAKSDCGNIQEIFGIDNIVAVTDPVYPVYVDSNAMAGRAGEIGADGKWSRIAYMPCTSENNFIPQLPQTRPDLIYLCFPNNPTGMTLSKDDLKKWVDYARANKSIILFDSAYEAYIQEKDVPHSIYEIEGAREVAIEFRSFSKTAGFTGTRCAYTIVPKEVEAYTEKGEAIPLNKLWNRRQTTKFNGVPYIIQRGAEAVYTEEGQKQIKELVQYYMSNAKIIKEGLESVGLKVFGGVNAPYIWLKTPNDMDSWDFFDKLLNEANIVGTPGSGFGPSGKGYFRLTAFGNRESTEEAVERFRKKLKL</sequence>
<feature type="binding site" evidence="9">
    <location>
        <position position="218"/>
    </location>
    <ligand>
        <name>pyridoxal 5'-phosphate</name>
        <dbReference type="ChEBI" id="CHEBI:597326"/>
    </ligand>
</feature>
<evidence type="ECO:0000256" key="3">
    <source>
        <dbReference type="ARBA" id="ARBA00013138"/>
    </source>
</evidence>
<feature type="binding site" evidence="9">
    <location>
        <position position="15"/>
    </location>
    <ligand>
        <name>substrate</name>
    </ligand>
</feature>
<feature type="binding site" evidence="9">
    <location>
        <position position="187"/>
    </location>
    <ligand>
        <name>pyridoxal 5'-phosphate</name>
        <dbReference type="ChEBI" id="CHEBI:597326"/>
    </ligand>
</feature>
<accession>A0A369BF85</accession>
<dbReference type="Gene3D" id="3.90.1150.10">
    <property type="entry name" value="Aspartate Aminotransferase, domain 1"/>
    <property type="match status" value="1"/>
</dbReference>
<evidence type="ECO:0000259" key="10">
    <source>
        <dbReference type="Pfam" id="PF00155"/>
    </source>
</evidence>
<dbReference type="RefSeq" id="WP_114296308.1">
    <property type="nucleotide sequence ID" value="NZ_QPJT01000002.1"/>
</dbReference>
<evidence type="ECO:0000256" key="8">
    <source>
        <dbReference type="ARBA" id="ARBA00051934"/>
    </source>
</evidence>
<gene>
    <name evidence="9" type="primary">dapL</name>
    <name evidence="11" type="ORF">DFR58_102276</name>
</gene>
<comment type="similarity">
    <text evidence="9">Belongs to the class-I pyridoxal-phosphate-dependent aminotransferase family. LL-diaminopimelate aminotransferase subfamily.</text>
</comment>
<comment type="function">
    <text evidence="9">Involved in the synthesis of meso-diaminopimelate (m-DAP or DL-DAP), required for both lysine and peptidoglycan biosynthesis. Catalyzes the direct conversion of tetrahydrodipicolinate to LL-diaminopimelate.</text>
</comment>
<evidence type="ECO:0000256" key="5">
    <source>
        <dbReference type="ARBA" id="ARBA00022576"/>
    </source>
</evidence>
<dbReference type="HAMAP" id="MF_01642">
    <property type="entry name" value="DapL_aminotrans_1"/>
    <property type="match status" value="1"/>
</dbReference>
<dbReference type="GO" id="GO:0010285">
    <property type="term" value="F:L,L-diaminopimelate aminotransferase activity"/>
    <property type="evidence" value="ECO:0007669"/>
    <property type="project" value="UniProtKB-UniRule"/>
</dbReference>
<organism evidence="11 12">
    <name type="scientific">Anaerobacterium chartisolvens</name>
    <dbReference type="NCBI Taxonomy" id="1297424"/>
    <lineage>
        <taxon>Bacteria</taxon>
        <taxon>Bacillati</taxon>
        <taxon>Bacillota</taxon>
        <taxon>Clostridia</taxon>
        <taxon>Eubacteriales</taxon>
        <taxon>Oscillospiraceae</taxon>
        <taxon>Anaerobacterium</taxon>
    </lineage>
</organism>
<feature type="binding site" evidence="9">
    <location>
        <position position="292"/>
    </location>
    <ligand>
        <name>substrate</name>
    </ligand>
</feature>
<keyword evidence="5 9" id="KW-0032">Aminotransferase</keyword>
<comment type="cofactor">
    <cofactor evidence="1 9">
        <name>pyridoxal 5'-phosphate</name>
        <dbReference type="ChEBI" id="CHEBI:597326"/>
    </cofactor>
</comment>
<feature type="binding site" evidence="9">
    <location>
        <position position="132"/>
    </location>
    <ligand>
        <name>substrate</name>
    </ligand>
</feature>
<dbReference type="InterPro" id="IPR015422">
    <property type="entry name" value="PyrdxlP-dep_Trfase_small"/>
</dbReference>
<keyword evidence="6 9" id="KW-0808">Transferase</keyword>
<dbReference type="UniPathway" id="UPA00034">
    <property type="reaction ID" value="UER00466"/>
</dbReference>
<feature type="binding site" evidence="9">
    <location>
        <position position="388"/>
    </location>
    <ligand>
        <name>substrate</name>
    </ligand>
</feature>
<evidence type="ECO:0000256" key="1">
    <source>
        <dbReference type="ARBA" id="ARBA00001933"/>
    </source>
</evidence>
<dbReference type="GO" id="GO:0030170">
    <property type="term" value="F:pyridoxal phosphate binding"/>
    <property type="evidence" value="ECO:0007669"/>
    <property type="project" value="UniProtKB-UniRule"/>
</dbReference>
<protein>
    <recommendedName>
        <fullName evidence="4 9">LL-diaminopimelate aminotransferase</fullName>
        <shortName evidence="9">DAP-AT</shortName>
        <shortName evidence="9">DAP-aminotransferase</shortName>
        <shortName evidence="9">LL-DAP-aminotransferase</shortName>
        <ecNumber evidence="3 9">2.6.1.83</ecNumber>
    </recommendedName>
</protein>
<feature type="binding site" evidence="9">
    <location>
        <position position="187"/>
    </location>
    <ligand>
        <name>substrate</name>
    </ligand>
</feature>
<dbReference type="SUPFAM" id="SSF53383">
    <property type="entry name" value="PLP-dependent transferases"/>
    <property type="match status" value="1"/>
</dbReference>
<dbReference type="CDD" id="cd00609">
    <property type="entry name" value="AAT_like"/>
    <property type="match status" value="1"/>
</dbReference>
<evidence type="ECO:0000256" key="4">
    <source>
        <dbReference type="ARBA" id="ARBA00018052"/>
    </source>
</evidence>
<comment type="pathway">
    <text evidence="2 9">Amino-acid biosynthesis; L-lysine biosynthesis via DAP pathway; LL-2,6-diaminopimelate from (S)-tetrahydrodipicolinate (aminotransferase route): step 1/1.</text>
</comment>
<keyword evidence="12" id="KW-1185">Reference proteome</keyword>
<dbReference type="GO" id="GO:0033362">
    <property type="term" value="P:lysine biosynthetic process via diaminopimelate, diaminopimelate-aminotransferase pathway"/>
    <property type="evidence" value="ECO:0007669"/>
    <property type="project" value="UniProtKB-UniRule"/>
</dbReference>
<dbReference type="EMBL" id="QPJT01000002">
    <property type="protein sequence ID" value="RCX20199.1"/>
    <property type="molecule type" value="Genomic_DNA"/>
</dbReference>
<feature type="modified residue" description="N6-(pyridoxal phosphate)lysine" evidence="9">
    <location>
        <position position="249"/>
    </location>
</feature>
<keyword evidence="7 9" id="KW-0663">Pyridoxal phosphate</keyword>
<dbReference type="InterPro" id="IPR019942">
    <property type="entry name" value="DapL/ALD1"/>
</dbReference>
<dbReference type="FunFam" id="3.40.640.10:FF:000099">
    <property type="entry name" value="LL-diaminopimelate aminotransferase, chloroplastic"/>
    <property type="match status" value="1"/>
</dbReference>
<dbReference type="InterPro" id="IPR015421">
    <property type="entry name" value="PyrdxlP-dep_Trfase_major"/>
</dbReference>
<dbReference type="Proteomes" id="UP000253034">
    <property type="component" value="Unassembled WGS sequence"/>
</dbReference>
<dbReference type="InterPro" id="IPR015424">
    <property type="entry name" value="PyrdxlP-dep_Trfase"/>
</dbReference>
<feature type="binding site" evidence="9">
    <location>
        <position position="257"/>
    </location>
    <ligand>
        <name>pyridoxal 5'-phosphate</name>
        <dbReference type="ChEBI" id="CHEBI:597326"/>
    </ligand>
</feature>
<dbReference type="PANTHER" id="PTHR43144">
    <property type="entry name" value="AMINOTRANSFERASE"/>
    <property type="match status" value="1"/>
</dbReference>
<feature type="binding site" evidence="9">
    <location>
        <position position="109"/>
    </location>
    <ligand>
        <name>substrate</name>
    </ligand>
</feature>
<dbReference type="EC" id="2.6.1.83" evidence="3 9"/>